<keyword evidence="3" id="KW-1185">Reference proteome</keyword>
<dbReference type="RefSeq" id="WP_378241832.1">
    <property type="nucleotide sequence ID" value="NZ_JBHRWK010000044.1"/>
</dbReference>
<feature type="compositionally biased region" description="Basic and acidic residues" evidence="1">
    <location>
        <begin position="28"/>
        <end position="39"/>
    </location>
</feature>
<evidence type="ECO:0000256" key="1">
    <source>
        <dbReference type="SAM" id="MobiDB-lite"/>
    </source>
</evidence>
<dbReference type="Proteomes" id="UP001595645">
    <property type="component" value="Unassembled WGS sequence"/>
</dbReference>
<name>A0ABV7P222_9PSEU</name>
<feature type="compositionally biased region" description="Basic and acidic residues" evidence="1">
    <location>
        <begin position="199"/>
        <end position="210"/>
    </location>
</feature>
<evidence type="ECO:0000313" key="2">
    <source>
        <dbReference type="EMBL" id="MFC3453064.1"/>
    </source>
</evidence>
<organism evidence="2 3">
    <name type="scientific">Amycolatopsis speibonae</name>
    <dbReference type="NCBI Taxonomy" id="1450224"/>
    <lineage>
        <taxon>Bacteria</taxon>
        <taxon>Bacillati</taxon>
        <taxon>Actinomycetota</taxon>
        <taxon>Actinomycetes</taxon>
        <taxon>Pseudonocardiales</taxon>
        <taxon>Pseudonocardiaceae</taxon>
        <taxon>Amycolatopsis</taxon>
    </lineage>
</organism>
<dbReference type="EMBL" id="JBHRWK010000044">
    <property type="protein sequence ID" value="MFC3453064.1"/>
    <property type="molecule type" value="Genomic_DNA"/>
</dbReference>
<protein>
    <submittedName>
        <fullName evidence="2">Uncharacterized protein</fullName>
    </submittedName>
</protein>
<feature type="region of interest" description="Disordered" evidence="1">
    <location>
        <begin position="199"/>
        <end position="230"/>
    </location>
</feature>
<feature type="region of interest" description="Disordered" evidence="1">
    <location>
        <begin position="86"/>
        <end position="107"/>
    </location>
</feature>
<accession>A0ABV7P222</accession>
<evidence type="ECO:0000313" key="3">
    <source>
        <dbReference type="Proteomes" id="UP001595645"/>
    </source>
</evidence>
<feature type="region of interest" description="Disordered" evidence="1">
    <location>
        <begin position="1"/>
        <end position="39"/>
    </location>
</feature>
<proteinExistence type="predicted"/>
<reference evidence="3" key="1">
    <citation type="journal article" date="2019" name="Int. J. Syst. Evol. Microbiol.">
        <title>The Global Catalogue of Microorganisms (GCM) 10K type strain sequencing project: providing services to taxonomists for standard genome sequencing and annotation.</title>
        <authorList>
            <consortium name="The Broad Institute Genomics Platform"/>
            <consortium name="The Broad Institute Genome Sequencing Center for Infectious Disease"/>
            <person name="Wu L."/>
            <person name="Ma J."/>
        </authorList>
    </citation>
    <scope>NUCLEOTIDE SEQUENCE [LARGE SCALE GENOMIC DNA]</scope>
    <source>
        <strain evidence="3">CGMCC 4.7676</strain>
    </source>
</reference>
<gene>
    <name evidence="2" type="ORF">ACFOSH_26815</name>
</gene>
<comment type="caution">
    <text evidence="2">The sequence shown here is derived from an EMBL/GenBank/DDBJ whole genome shotgun (WGS) entry which is preliminary data.</text>
</comment>
<sequence length="230" mass="25266">MSASEDGENPMGEPKIRALQNGGFREVSPLRRGNDEDADRGVSELRAMAECYGALHLLPDEGKVRSILWIVQNFQLEEPVRGHLAAPGAASRVETESARSTPEGDLDPRAFMGVKKPQSQTERIACLAYYLTYHRGVRHFKAKDIDALNTEAAGRRLGHLSRDIDNADRQSGYIVSAGTGLKQLTMRGEAVVEALPARDAVKEAKREHGYRAKRSSGNGRKEDANGLEQE</sequence>